<keyword evidence="3 5" id="KW-1133">Transmembrane helix</keyword>
<evidence type="ECO:0000256" key="4">
    <source>
        <dbReference type="ARBA" id="ARBA00023136"/>
    </source>
</evidence>
<feature type="transmembrane region" description="Helical" evidence="5">
    <location>
        <begin position="194"/>
        <end position="217"/>
    </location>
</feature>
<dbReference type="GO" id="GO:0005886">
    <property type="term" value="C:plasma membrane"/>
    <property type="evidence" value="ECO:0007669"/>
    <property type="project" value="UniProtKB-SubCell"/>
</dbReference>
<proteinExistence type="inferred from homology"/>
<feature type="transmembrane region" description="Helical" evidence="5">
    <location>
        <begin position="140"/>
        <end position="159"/>
    </location>
</feature>
<dbReference type="OrthoDB" id="45564at2"/>
<dbReference type="RefSeq" id="WP_057843660.1">
    <property type="nucleotide sequence ID" value="NZ_LLYA01000113.1"/>
</dbReference>
<comment type="subcellular location">
    <subcellularLocation>
        <location evidence="5">Cell membrane</location>
        <topology evidence="5">Multi-pass membrane protein</topology>
    </subcellularLocation>
    <subcellularLocation>
        <location evidence="1">Membrane</location>
        <topology evidence="1">Multi-pass membrane protein</topology>
    </subcellularLocation>
</comment>
<comment type="similarity">
    <text evidence="5">Belongs to the 4-toluene sulfonate uptake permease (TSUP) (TC 2.A.102) family.</text>
</comment>
<keyword evidence="2 5" id="KW-0812">Transmembrane</keyword>
<protein>
    <recommendedName>
        <fullName evidence="5">Probable membrane transporter protein</fullName>
    </recommendedName>
</protein>
<keyword evidence="5" id="KW-1003">Cell membrane</keyword>
<evidence type="ECO:0000256" key="5">
    <source>
        <dbReference type="RuleBase" id="RU363041"/>
    </source>
</evidence>
<dbReference type="EMBL" id="LLYA01000113">
    <property type="protein sequence ID" value="KRR27241.1"/>
    <property type="molecule type" value="Genomic_DNA"/>
</dbReference>
<keyword evidence="4 5" id="KW-0472">Membrane</keyword>
<dbReference type="InterPro" id="IPR002781">
    <property type="entry name" value="TM_pro_TauE-like"/>
</dbReference>
<sequence>MDVQFLTLIAIGFVAQMVDGALGMAFGVIASSSLIATGVSPAIASAAIHAAEVVTTAISGVSHVWNKNVDWRLFFKVAIAGVCGGVFGAYVLTGIPETIIKPVVTVYLSAMSVLILARVAGWKLDQWRPPTPLVGAGGGFLDAIGGGGWGPLVVATLVAAGDNPRRTVGSANAAEFFVTLSVSAAFLTKLDFALYGQLVLGLIIGGALAAPLAGYLLRILSTPVTLTLVGIVLAGLSLVNLAGLFLQ</sequence>
<keyword evidence="7" id="KW-1185">Reference proteome</keyword>
<feature type="transmembrane region" description="Helical" evidence="5">
    <location>
        <begin position="99"/>
        <end position="120"/>
    </location>
</feature>
<dbReference type="PANTHER" id="PTHR43701:SF12">
    <property type="entry name" value="MEMBRANE TRANSPORTER PROTEIN YTNM-RELATED"/>
    <property type="match status" value="1"/>
</dbReference>
<feature type="transmembrane region" description="Helical" evidence="5">
    <location>
        <begin position="73"/>
        <end position="92"/>
    </location>
</feature>
<dbReference type="AlphaFoldDB" id="A0A0R3N496"/>
<comment type="caution">
    <text evidence="6">The sequence shown here is derived from an EMBL/GenBank/DDBJ whole genome shotgun (WGS) entry which is preliminary data.</text>
</comment>
<feature type="transmembrane region" description="Helical" evidence="5">
    <location>
        <begin position="224"/>
        <end position="246"/>
    </location>
</feature>
<dbReference type="InterPro" id="IPR051598">
    <property type="entry name" value="TSUP/Inactive_protease-like"/>
</dbReference>
<name>A0A0R3N496_9BRAD</name>
<dbReference type="Pfam" id="PF01925">
    <property type="entry name" value="TauE"/>
    <property type="match status" value="1"/>
</dbReference>
<evidence type="ECO:0000256" key="3">
    <source>
        <dbReference type="ARBA" id="ARBA00022989"/>
    </source>
</evidence>
<feature type="transmembrane region" description="Helical" evidence="5">
    <location>
        <begin position="42"/>
        <end position="61"/>
    </location>
</feature>
<evidence type="ECO:0000256" key="2">
    <source>
        <dbReference type="ARBA" id="ARBA00022692"/>
    </source>
</evidence>
<organism evidence="6 7">
    <name type="scientific">Bradyrhizobium retamae</name>
    <dbReference type="NCBI Taxonomy" id="1300035"/>
    <lineage>
        <taxon>Bacteria</taxon>
        <taxon>Pseudomonadati</taxon>
        <taxon>Pseudomonadota</taxon>
        <taxon>Alphaproteobacteria</taxon>
        <taxon>Hyphomicrobiales</taxon>
        <taxon>Nitrobacteraceae</taxon>
        <taxon>Bradyrhizobium</taxon>
    </lineage>
</organism>
<evidence type="ECO:0000256" key="1">
    <source>
        <dbReference type="ARBA" id="ARBA00004141"/>
    </source>
</evidence>
<evidence type="ECO:0000313" key="6">
    <source>
        <dbReference type="EMBL" id="KRR27241.1"/>
    </source>
</evidence>
<dbReference type="PANTHER" id="PTHR43701">
    <property type="entry name" value="MEMBRANE TRANSPORTER PROTEIN MJ0441-RELATED"/>
    <property type="match status" value="1"/>
</dbReference>
<dbReference type="Proteomes" id="UP000052023">
    <property type="component" value="Unassembled WGS sequence"/>
</dbReference>
<reference evidence="6 7" key="1">
    <citation type="submission" date="2014-03" db="EMBL/GenBank/DDBJ databases">
        <title>Bradyrhizobium valentinum sp. nov., isolated from effective nodules of Lupinus mariae-josephae, a lupine endemic of basic-lime soils in Eastern Spain.</title>
        <authorList>
            <person name="Duran D."/>
            <person name="Rey L."/>
            <person name="Navarro A."/>
            <person name="Busquets A."/>
            <person name="Imperial J."/>
            <person name="Ruiz-Argueso T."/>
        </authorList>
    </citation>
    <scope>NUCLEOTIDE SEQUENCE [LARGE SCALE GENOMIC DNA]</scope>
    <source>
        <strain evidence="6 7">Ro19</strain>
    </source>
</reference>
<evidence type="ECO:0000313" key="7">
    <source>
        <dbReference type="Proteomes" id="UP000052023"/>
    </source>
</evidence>
<gene>
    <name evidence="6" type="ORF">CQ13_22530</name>
</gene>
<feature type="transmembrane region" description="Helical" evidence="5">
    <location>
        <begin position="6"/>
        <end position="30"/>
    </location>
</feature>
<accession>A0A0R3N496</accession>